<evidence type="ECO:0008006" key="3">
    <source>
        <dbReference type="Google" id="ProtNLM"/>
    </source>
</evidence>
<organism evidence="1 2">
    <name type="scientific">Peteryoungia aggregata LMG 23059</name>
    <dbReference type="NCBI Taxonomy" id="1368425"/>
    <lineage>
        <taxon>Bacteria</taxon>
        <taxon>Pseudomonadati</taxon>
        <taxon>Pseudomonadota</taxon>
        <taxon>Alphaproteobacteria</taxon>
        <taxon>Hyphomicrobiales</taxon>
        <taxon>Rhizobiaceae</taxon>
        <taxon>Peteryoungia</taxon>
    </lineage>
</organism>
<evidence type="ECO:0000313" key="2">
    <source>
        <dbReference type="Proteomes" id="UP001238496"/>
    </source>
</evidence>
<comment type="caution">
    <text evidence="1">The sequence shown here is derived from an EMBL/GenBank/DDBJ whole genome shotgun (WGS) entry which is preliminary data.</text>
</comment>
<sequence length="70" mass="8109">MPAKPFHTLGHTLRHSLAMLLARSRRHATREVTRQLLAPLPSALRDDLGLTRHHQSIIFQNDKHQKHSFD</sequence>
<name>A0ABU0GCC2_9HYPH</name>
<dbReference type="EMBL" id="JAUSUW010000015">
    <property type="protein sequence ID" value="MDQ0422989.1"/>
    <property type="molecule type" value="Genomic_DNA"/>
</dbReference>
<dbReference type="RefSeq" id="WP_307376265.1">
    <property type="nucleotide sequence ID" value="NZ_JAUSUW010000015.1"/>
</dbReference>
<gene>
    <name evidence="1" type="ORF">J2045_004039</name>
</gene>
<reference evidence="1 2" key="1">
    <citation type="submission" date="2023-07" db="EMBL/GenBank/DDBJ databases">
        <title>Genomic Encyclopedia of Type Strains, Phase IV (KMG-IV): sequencing the most valuable type-strain genomes for metagenomic binning, comparative biology and taxonomic classification.</title>
        <authorList>
            <person name="Goeker M."/>
        </authorList>
    </citation>
    <scope>NUCLEOTIDE SEQUENCE [LARGE SCALE GENOMIC DNA]</scope>
    <source>
        <strain evidence="1 2">DSM 1111</strain>
    </source>
</reference>
<accession>A0ABU0GCC2</accession>
<evidence type="ECO:0000313" key="1">
    <source>
        <dbReference type="EMBL" id="MDQ0422989.1"/>
    </source>
</evidence>
<dbReference type="Proteomes" id="UP001238496">
    <property type="component" value="Unassembled WGS sequence"/>
</dbReference>
<proteinExistence type="predicted"/>
<keyword evidence="2" id="KW-1185">Reference proteome</keyword>
<protein>
    <recommendedName>
        <fullName evidence="3">DUF1127 domain-containing protein</fullName>
    </recommendedName>
</protein>